<evidence type="ECO:0000313" key="4">
    <source>
        <dbReference type="Proteomes" id="UP000320888"/>
    </source>
</evidence>
<dbReference type="OrthoDB" id="4500247at2"/>
<dbReference type="PROSITE" id="PS51737">
    <property type="entry name" value="RECOMBINASE_DNA_BIND"/>
    <property type="match status" value="1"/>
</dbReference>
<dbReference type="GO" id="GO:0003677">
    <property type="term" value="F:DNA binding"/>
    <property type="evidence" value="ECO:0007669"/>
    <property type="project" value="InterPro"/>
</dbReference>
<gene>
    <name evidence="3" type="ORF">FNZ23_21220</name>
</gene>
<proteinExistence type="predicted"/>
<feature type="domain" description="Recombinase" evidence="2">
    <location>
        <begin position="238"/>
        <end position="358"/>
    </location>
</feature>
<name>A0A553Z1Q4_9ACTN</name>
<evidence type="ECO:0000256" key="1">
    <source>
        <dbReference type="SAM" id="MobiDB-lite"/>
    </source>
</evidence>
<dbReference type="PANTHER" id="PTHR30461:SF23">
    <property type="entry name" value="DNA RECOMBINASE-RELATED"/>
    <property type="match status" value="1"/>
</dbReference>
<dbReference type="InterPro" id="IPR006119">
    <property type="entry name" value="Resolv_N"/>
</dbReference>
<sequence>MRPLRAERGVGAVPRIHPGLVGKLVEELGLDGIDQAGEVLRVAPGVPHAAREDIGFCHVNTKTLPRRTIAFLYARISEDPRDRRRGVKRQMSDLNTFVQENGWEVGGEYIENDVSAHSGEDRPEYDRLMADAIDAAREPGVRVIVAGYHPSRLWRRRVERAQAIEDLRLAGCWVAFESGGLFNMQRASDRSQLANLGESDTAESEVKSERVKRAALERAQEGRANGAVAYGWRRQYEYDGRGQVSGFRDVEDPAQAAVVRDIVTRLLSGDSLLGITADLNERGVPSPGAGRQLKRRAVGQNPNGSLWNKTSVKKLALRPANVGVRVHQGVEYEAAWPALIGDEQHAQLKNLFAGRSVVRELPGARKHLLTWGEIATCGPCGSVLRVALKGNAKRGQKKPTYVCDACGCVGRNEEALDRHVSSIVVGVLGRPDAADTFRGDDSAALAALERAEGLKARQDAAADDYAAGLITREQLVRITRSLGQQITEAQAEARRLRPAFDLDVFDGLVGEKAEEKWKGLAVSQQRRVLEGLGVRIKVMPGRKGPGFDASSVKVSWGADRA</sequence>
<dbReference type="SUPFAM" id="SSF53041">
    <property type="entry name" value="Resolvase-like"/>
    <property type="match status" value="1"/>
</dbReference>
<dbReference type="EMBL" id="VKLS01000316">
    <property type="protein sequence ID" value="TSB35397.1"/>
    <property type="molecule type" value="Genomic_DNA"/>
</dbReference>
<evidence type="ECO:0000313" key="3">
    <source>
        <dbReference type="EMBL" id="TSB35397.1"/>
    </source>
</evidence>
<evidence type="ECO:0000259" key="2">
    <source>
        <dbReference type="PROSITE" id="PS51737"/>
    </source>
</evidence>
<dbReference type="PANTHER" id="PTHR30461">
    <property type="entry name" value="DNA-INVERTASE FROM LAMBDOID PROPHAGE"/>
    <property type="match status" value="1"/>
</dbReference>
<reference evidence="3 4" key="1">
    <citation type="submission" date="2019-07" db="EMBL/GenBank/DDBJ databases">
        <title>Draft genome for Streptomyces benahoarensis MZ03-48.</title>
        <authorList>
            <person name="Gonzalez-Pimentel J.L."/>
        </authorList>
    </citation>
    <scope>NUCLEOTIDE SEQUENCE [LARGE SCALE GENOMIC DNA]</scope>
    <source>
        <strain evidence="3 4">MZ03-48</strain>
    </source>
</reference>
<dbReference type="InterPro" id="IPR036162">
    <property type="entry name" value="Resolvase-like_N_sf"/>
</dbReference>
<dbReference type="InterPro" id="IPR011109">
    <property type="entry name" value="DNA_bind_recombinase_dom"/>
</dbReference>
<accession>A0A553Z1Q4</accession>
<comment type="caution">
    <text evidence="3">The sequence shown here is derived from an EMBL/GenBank/DDBJ whole genome shotgun (WGS) entry which is preliminary data.</text>
</comment>
<keyword evidence="4" id="KW-1185">Reference proteome</keyword>
<dbReference type="Proteomes" id="UP000320888">
    <property type="component" value="Unassembled WGS sequence"/>
</dbReference>
<organism evidence="3 4">
    <name type="scientific">Streptomyces benahoarensis</name>
    <dbReference type="NCBI Taxonomy" id="2595054"/>
    <lineage>
        <taxon>Bacteria</taxon>
        <taxon>Bacillati</taxon>
        <taxon>Actinomycetota</taxon>
        <taxon>Actinomycetes</taxon>
        <taxon>Kitasatosporales</taxon>
        <taxon>Streptomycetaceae</taxon>
        <taxon>Streptomyces</taxon>
    </lineage>
</organism>
<dbReference type="InterPro" id="IPR038109">
    <property type="entry name" value="DNA_bind_recomb_sf"/>
</dbReference>
<dbReference type="Gene3D" id="3.90.1750.20">
    <property type="entry name" value="Putative Large Serine Recombinase, Chain B, Domain 2"/>
    <property type="match status" value="1"/>
</dbReference>
<dbReference type="AlphaFoldDB" id="A0A553Z1Q4"/>
<dbReference type="Pfam" id="PF07508">
    <property type="entry name" value="Recombinase"/>
    <property type="match status" value="1"/>
</dbReference>
<feature type="region of interest" description="Disordered" evidence="1">
    <location>
        <begin position="283"/>
        <end position="306"/>
    </location>
</feature>
<dbReference type="GO" id="GO:0000150">
    <property type="term" value="F:DNA strand exchange activity"/>
    <property type="evidence" value="ECO:0007669"/>
    <property type="project" value="InterPro"/>
</dbReference>
<dbReference type="CDD" id="cd00338">
    <property type="entry name" value="Ser_Recombinase"/>
    <property type="match status" value="1"/>
</dbReference>
<dbReference type="InterPro" id="IPR050639">
    <property type="entry name" value="SSR_resolvase"/>
</dbReference>
<dbReference type="Gene3D" id="3.40.50.1390">
    <property type="entry name" value="Resolvase, N-terminal catalytic domain"/>
    <property type="match status" value="1"/>
</dbReference>
<protein>
    <submittedName>
        <fullName evidence="3">Recombinase family protein</fullName>
    </submittedName>
</protein>
<dbReference type="SMART" id="SM00857">
    <property type="entry name" value="Resolvase"/>
    <property type="match status" value="1"/>
</dbReference>
<dbReference type="Pfam" id="PF00239">
    <property type="entry name" value="Resolvase"/>
    <property type="match status" value="1"/>
</dbReference>